<sequence length="232" mass="25549">MTTWWATALSVLGGLLVLWLALVLVLWIEQRRHPGGASLRDLLRLAPEVARLLKRLASDRTVSIEARIWLAVLLLYLLSPIDLIPDFIPVLGYADDAIVVAIALRFATCYRGASDVCHARHCGRQQAVGRALSPNLSTLVGRAVARPRSLCESATCDPPGLRFDGMAMSVTPRHREWISCGHVPSVGHRRRRDHRHDLGVGSACRWPHGLLGFDRPCGDQRRDRAQAPAGVA</sequence>
<keyword evidence="2 5" id="KW-0812">Transmembrane</keyword>
<evidence type="ECO:0000313" key="7">
    <source>
        <dbReference type="EMBL" id="TFB72879.1"/>
    </source>
</evidence>
<evidence type="ECO:0000256" key="1">
    <source>
        <dbReference type="ARBA" id="ARBA00004127"/>
    </source>
</evidence>
<feature type="transmembrane region" description="Helical" evidence="5">
    <location>
        <begin position="64"/>
        <end position="81"/>
    </location>
</feature>
<evidence type="ECO:0000313" key="8">
    <source>
        <dbReference type="Proteomes" id="UP000298252"/>
    </source>
</evidence>
<organism evidence="7 8">
    <name type="scientific">Cryobacterium flavum</name>
    <dbReference type="NCBI Taxonomy" id="1424659"/>
    <lineage>
        <taxon>Bacteria</taxon>
        <taxon>Bacillati</taxon>
        <taxon>Actinomycetota</taxon>
        <taxon>Actinomycetes</taxon>
        <taxon>Micrococcales</taxon>
        <taxon>Microbacteriaceae</taxon>
        <taxon>Cryobacterium</taxon>
    </lineage>
</organism>
<proteinExistence type="predicted"/>
<keyword evidence="3 5" id="KW-1133">Transmembrane helix</keyword>
<dbReference type="InterPro" id="IPR010652">
    <property type="entry name" value="DUF1232"/>
</dbReference>
<gene>
    <name evidence="7" type="ORF">E3O21_17365</name>
</gene>
<dbReference type="EMBL" id="SOFD01000041">
    <property type="protein sequence ID" value="TFB72879.1"/>
    <property type="molecule type" value="Genomic_DNA"/>
</dbReference>
<comment type="subcellular location">
    <subcellularLocation>
        <location evidence="1">Endomembrane system</location>
        <topology evidence="1">Multi-pass membrane protein</topology>
    </subcellularLocation>
</comment>
<evidence type="ECO:0000256" key="4">
    <source>
        <dbReference type="ARBA" id="ARBA00023136"/>
    </source>
</evidence>
<evidence type="ECO:0000256" key="3">
    <source>
        <dbReference type="ARBA" id="ARBA00022989"/>
    </source>
</evidence>
<name>A0ABY2HWP5_9MICO</name>
<keyword evidence="8" id="KW-1185">Reference proteome</keyword>
<comment type="caution">
    <text evidence="7">The sequence shown here is derived from an EMBL/GenBank/DDBJ whole genome shotgun (WGS) entry which is preliminary data.</text>
</comment>
<feature type="domain" description="DUF1232" evidence="6">
    <location>
        <begin position="66"/>
        <end position="101"/>
    </location>
</feature>
<evidence type="ECO:0000256" key="5">
    <source>
        <dbReference type="SAM" id="Phobius"/>
    </source>
</evidence>
<evidence type="ECO:0000259" key="6">
    <source>
        <dbReference type="Pfam" id="PF06803"/>
    </source>
</evidence>
<dbReference type="Pfam" id="PF06803">
    <property type="entry name" value="DUF1232"/>
    <property type="match status" value="1"/>
</dbReference>
<dbReference type="Proteomes" id="UP000298252">
    <property type="component" value="Unassembled WGS sequence"/>
</dbReference>
<reference evidence="7 8" key="1">
    <citation type="submission" date="2019-03" db="EMBL/GenBank/DDBJ databases">
        <title>Genomics of glacier-inhabiting Cryobacterium strains.</title>
        <authorList>
            <person name="Liu Q."/>
            <person name="Xin Y.-H."/>
        </authorList>
    </citation>
    <scope>NUCLEOTIDE SEQUENCE [LARGE SCALE GENOMIC DNA]</scope>
    <source>
        <strain evidence="7 8">Hh8</strain>
    </source>
</reference>
<protein>
    <submittedName>
        <fullName evidence="7">DUF1232 domain-containing protein</fullName>
    </submittedName>
</protein>
<evidence type="ECO:0000256" key="2">
    <source>
        <dbReference type="ARBA" id="ARBA00022692"/>
    </source>
</evidence>
<accession>A0ABY2HWP5</accession>
<keyword evidence="4 5" id="KW-0472">Membrane</keyword>
<feature type="transmembrane region" description="Helical" evidence="5">
    <location>
        <begin position="6"/>
        <end position="28"/>
    </location>
</feature>